<sequence>MEIKNNSNMHMCTKEYIIIVTNKKYKKSINRIEELNDSNIDTPNESGLKASLLDLHRLKLLPFATSRKQISVEDQIQTELFVLEPNYYESNNKKTQGTIKEDCDSLSAELWSLHSILVLQTITENKLTRYLREQIMHKNQDPFIVGTKACKFSIILPTCL</sequence>
<keyword evidence="2" id="KW-1185">Reference proteome</keyword>
<gene>
    <name evidence="1" type="ORF">GMARGA_LOCUS25522</name>
</gene>
<proteinExistence type="predicted"/>
<protein>
    <submittedName>
        <fullName evidence="1">7881_t:CDS:1</fullName>
    </submittedName>
</protein>
<reference evidence="1 2" key="1">
    <citation type="submission" date="2021-06" db="EMBL/GenBank/DDBJ databases">
        <authorList>
            <person name="Kallberg Y."/>
            <person name="Tangrot J."/>
            <person name="Rosling A."/>
        </authorList>
    </citation>
    <scope>NUCLEOTIDE SEQUENCE [LARGE SCALE GENOMIC DNA]</scope>
    <source>
        <strain evidence="1 2">120-4 pot B 10/14</strain>
    </source>
</reference>
<accession>A0ABN7W1P0</accession>
<evidence type="ECO:0000313" key="1">
    <source>
        <dbReference type="EMBL" id="CAG8812226.1"/>
    </source>
</evidence>
<organism evidence="1 2">
    <name type="scientific">Gigaspora margarita</name>
    <dbReference type="NCBI Taxonomy" id="4874"/>
    <lineage>
        <taxon>Eukaryota</taxon>
        <taxon>Fungi</taxon>
        <taxon>Fungi incertae sedis</taxon>
        <taxon>Mucoromycota</taxon>
        <taxon>Glomeromycotina</taxon>
        <taxon>Glomeromycetes</taxon>
        <taxon>Diversisporales</taxon>
        <taxon>Gigasporaceae</taxon>
        <taxon>Gigaspora</taxon>
    </lineage>
</organism>
<name>A0ABN7W1P0_GIGMA</name>
<dbReference type="EMBL" id="CAJVQB010028361">
    <property type="protein sequence ID" value="CAG8812226.1"/>
    <property type="molecule type" value="Genomic_DNA"/>
</dbReference>
<dbReference type="Proteomes" id="UP000789901">
    <property type="component" value="Unassembled WGS sequence"/>
</dbReference>
<comment type="caution">
    <text evidence="1">The sequence shown here is derived from an EMBL/GenBank/DDBJ whole genome shotgun (WGS) entry which is preliminary data.</text>
</comment>
<evidence type="ECO:0000313" key="2">
    <source>
        <dbReference type="Proteomes" id="UP000789901"/>
    </source>
</evidence>